<keyword evidence="5" id="KW-1185">Reference proteome</keyword>
<evidence type="ECO:0000313" key="4">
    <source>
        <dbReference type="EMBL" id="PWA45097.1"/>
    </source>
</evidence>
<feature type="chain" id="PRO_5015668129" evidence="2">
    <location>
        <begin position="20"/>
        <end position="138"/>
    </location>
</feature>
<keyword evidence="1" id="KW-0862">Zinc</keyword>
<dbReference type="SUPFAM" id="SSF57850">
    <property type="entry name" value="RING/U-box"/>
    <property type="match status" value="1"/>
</dbReference>
<keyword evidence="2" id="KW-0732">Signal</keyword>
<organism evidence="4 5">
    <name type="scientific">Artemisia annua</name>
    <name type="common">Sweet wormwood</name>
    <dbReference type="NCBI Taxonomy" id="35608"/>
    <lineage>
        <taxon>Eukaryota</taxon>
        <taxon>Viridiplantae</taxon>
        <taxon>Streptophyta</taxon>
        <taxon>Embryophyta</taxon>
        <taxon>Tracheophyta</taxon>
        <taxon>Spermatophyta</taxon>
        <taxon>Magnoliopsida</taxon>
        <taxon>eudicotyledons</taxon>
        <taxon>Gunneridae</taxon>
        <taxon>Pentapetalae</taxon>
        <taxon>asterids</taxon>
        <taxon>campanulids</taxon>
        <taxon>Asterales</taxon>
        <taxon>Asteraceae</taxon>
        <taxon>Asteroideae</taxon>
        <taxon>Anthemideae</taxon>
        <taxon>Artemisiinae</taxon>
        <taxon>Artemisia</taxon>
    </lineage>
</organism>
<evidence type="ECO:0000259" key="3">
    <source>
        <dbReference type="PROSITE" id="PS50089"/>
    </source>
</evidence>
<dbReference type="AlphaFoldDB" id="A0A2U1L7V2"/>
<protein>
    <submittedName>
        <fullName evidence="4">Zinc finger, RING/FYVE/PHD-type</fullName>
    </submittedName>
</protein>
<dbReference type="PANTHER" id="PTHR45676">
    <property type="entry name" value="RING-H2 FINGER PROTEIN ATL51-RELATED"/>
    <property type="match status" value="1"/>
</dbReference>
<name>A0A2U1L7V2_ARTAN</name>
<dbReference type="Pfam" id="PF13639">
    <property type="entry name" value="zf-RING_2"/>
    <property type="match status" value="1"/>
</dbReference>
<feature type="domain" description="RING-type" evidence="3">
    <location>
        <begin position="51"/>
        <end position="95"/>
    </location>
</feature>
<feature type="signal peptide" evidence="2">
    <location>
        <begin position="1"/>
        <end position="19"/>
    </location>
</feature>
<dbReference type="GO" id="GO:0008270">
    <property type="term" value="F:zinc ion binding"/>
    <property type="evidence" value="ECO:0007669"/>
    <property type="project" value="UniProtKB-KW"/>
</dbReference>
<dbReference type="GO" id="GO:0016567">
    <property type="term" value="P:protein ubiquitination"/>
    <property type="evidence" value="ECO:0007669"/>
    <property type="project" value="UniProtKB-UniPathway"/>
</dbReference>
<keyword evidence="1" id="KW-0863">Zinc-finger</keyword>
<dbReference type="Proteomes" id="UP000245207">
    <property type="component" value="Unassembled WGS sequence"/>
</dbReference>
<dbReference type="EMBL" id="PKPP01010943">
    <property type="protein sequence ID" value="PWA45097.1"/>
    <property type="molecule type" value="Genomic_DNA"/>
</dbReference>
<keyword evidence="1" id="KW-0479">Metal-binding</keyword>
<dbReference type="Gene3D" id="3.30.40.10">
    <property type="entry name" value="Zinc/RING finger domain, C3HC4 (zinc finger)"/>
    <property type="match status" value="1"/>
</dbReference>
<comment type="caution">
    <text evidence="4">The sequence shown here is derived from an EMBL/GenBank/DDBJ whole genome shotgun (WGS) entry which is preliminary data.</text>
</comment>
<dbReference type="InterPro" id="IPR013083">
    <property type="entry name" value="Znf_RING/FYVE/PHD"/>
</dbReference>
<evidence type="ECO:0000256" key="1">
    <source>
        <dbReference type="PROSITE-ProRule" id="PRU00175"/>
    </source>
</evidence>
<reference evidence="4 5" key="1">
    <citation type="journal article" date="2018" name="Mol. Plant">
        <title>The genome of Artemisia annua provides insight into the evolution of Asteraceae family and artemisinin biosynthesis.</title>
        <authorList>
            <person name="Shen Q."/>
            <person name="Zhang L."/>
            <person name="Liao Z."/>
            <person name="Wang S."/>
            <person name="Yan T."/>
            <person name="Shi P."/>
            <person name="Liu M."/>
            <person name="Fu X."/>
            <person name="Pan Q."/>
            <person name="Wang Y."/>
            <person name="Lv Z."/>
            <person name="Lu X."/>
            <person name="Zhang F."/>
            <person name="Jiang W."/>
            <person name="Ma Y."/>
            <person name="Chen M."/>
            <person name="Hao X."/>
            <person name="Li L."/>
            <person name="Tang Y."/>
            <person name="Lv G."/>
            <person name="Zhou Y."/>
            <person name="Sun X."/>
            <person name="Brodelius P.E."/>
            <person name="Rose J.K.C."/>
            <person name="Tang K."/>
        </authorList>
    </citation>
    <scope>NUCLEOTIDE SEQUENCE [LARGE SCALE GENOMIC DNA]</scope>
    <source>
        <strain evidence="5">cv. Huhao1</strain>
        <tissue evidence="4">Leaf</tissue>
    </source>
</reference>
<dbReference type="PROSITE" id="PS50089">
    <property type="entry name" value="ZF_RING_2"/>
    <property type="match status" value="1"/>
</dbReference>
<proteinExistence type="predicted"/>
<accession>A0A2U1L7V2</accession>
<sequence>MSAMVVVAWLFRLHMKSLWLMNTSRDSRLIVQEEIKQDGDGNDGVVESFDCIVCLCEVSKGDHHKNLPNCSHGVQFHARCIDSWLKNHSTCPMCRSHVPQTVHQWLNACLLVFCHDVFAYCDLVLENVAISIGDCKEF</sequence>
<dbReference type="OrthoDB" id="8062037at2759"/>
<dbReference type="InterPro" id="IPR001841">
    <property type="entry name" value="Znf_RING"/>
</dbReference>
<evidence type="ECO:0000313" key="5">
    <source>
        <dbReference type="Proteomes" id="UP000245207"/>
    </source>
</evidence>
<dbReference type="UniPathway" id="UPA00143"/>
<dbReference type="PANTHER" id="PTHR45676:SF41">
    <property type="entry name" value="RING-H2 FINGER PROTEIN ATL66"/>
    <property type="match status" value="1"/>
</dbReference>
<evidence type="ECO:0000256" key="2">
    <source>
        <dbReference type="SAM" id="SignalP"/>
    </source>
</evidence>
<gene>
    <name evidence="4" type="ORF">CTI12_AA520630</name>
</gene>